<accession>A0A8S9NWR1</accession>
<reference evidence="1" key="1">
    <citation type="submission" date="2019-12" db="EMBL/GenBank/DDBJ databases">
        <title>Genome sequencing and annotation of Brassica cretica.</title>
        <authorList>
            <person name="Studholme D.J."/>
            <person name="Sarris P."/>
        </authorList>
    </citation>
    <scope>NUCLEOTIDE SEQUENCE</scope>
    <source>
        <strain evidence="1">PFS-109/04</strain>
        <tissue evidence="1">Leaf</tissue>
    </source>
</reference>
<sequence>MTLIRCSPGSPYDERKGDDPARHMVRGSWMDQLSIWQAGHGRPSSPYGEWVVTVLARSDFFWRFGRLGSVDVIGQIVVVSHIEAVSVNGKDTQKITVELRNHELPKGLKLKQGSKINIFSIMLKQGSKIEATIQEKLEARNQITMDEDLYGALVGVGELQACQDEVFGVSVEMKTKKRRNEALRRFSGRFNQPQQKMEHRSGKSVKLEEEIDGAWSRWVKVALESCGLWSIHVKGKPLMEMATEEVYKSKLVKVVEDKREISDLRQGKDELHQLVGRLKEVWTELDVVKLNTSDPRVYQERRKQDVIFGFLVEEMCELVKHTCDVWEMNKKPDRWKGGTSCKKGRLRKLSKVWFMMRRSWRKGSESEHLSDSMVLKRIKDTLQQMVV</sequence>
<evidence type="ECO:0000313" key="2">
    <source>
        <dbReference type="Proteomes" id="UP000712600"/>
    </source>
</evidence>
<dbReference type="Proteomes" id="UP000712600">
    <property type="component" value="Unassembled WGS sequence"/>
</dbReference>
<gene>
    <name evidence="1" type="ORF">F2Q69_00006600</name>
</gene>
<organism evidence="1 2">
    <name type="scientific">Brassica cretica</name>
    <name type="common">Mustard</name>
    <dbReference type="NCBI Taxonomy" id="69181"/>
    <lineage>
        <taxon>Eukaryota</taxon>
        <taxon>Viridiplantae</taxon>
        <taxon>Streptophyta</taxon>
        <taxon>Embryophyta</taxon>
        <taxon>Tracheophyta</taxon>
        <taxon>Spermatophyta</taxon>
        <taxon>Magnoliopsida</taxon>
        <taxon>eudicotyledons</taxon>
        <taxon>Gunneridae</taxon>
        <taxon>Pentapetalae</taxon>
        <taxon>rosids</taxon>
        <taxon>malvids</taxon>
        <taxon>Brassicales</taxon>
        <taxon>Brassicaceae</taxon>
        <taxon>Brassiceae</taxon>
        <taxon>Brassica</taxon>
    </lineage>
</organism>
<evidence type="ECO:0000313" key="1">
    <source>
        <dbReference type="EMBL" id="KAF3509454.1"/>
    </source>
</evidence>
<proteinExistence type="predicted"/>
<comment type="caution">
    <text evidence="1">The sequence shown here is derived from an EMBL/GenBank/DDBJ whole genome shotgun (WGS) entry which is preliminary data.</text>
</comment>
<name>A0A8S9NWR1_BRACR</name>
<dbReference type="EMBL" id="QGKX02001521">
    <property type="protein sequence ID" value="KAF3509454.1"/>
    <property type="molecule type" value="Genomic_DNA"/>
</dbReference>
<protein>
    <submittedName>
        <fullName evidence="1">Uncharacterized protein</fullName>
    </submittedName>
</protein>
<dbReference type="AlphaFoldDB" id="A0A8S9NWR1"/>